<keyword evidence="4" id="KW-1185">Reference proteome</keyword>
<dbReference type="Gene3D" id="2.120.10.30">
    <property type="entry name" value="TolB, C-terminal domain"/>
    <property type="match status" value="1"/>
</dbReference>
<proteinExistence type="predicted"/>
<keyword evidence="1" id="KW-0479">Metal-binding</keyword>
<dbReference type="Pfam" id="PF00643">
    <property type="entry name" value="zf-B_box"/>
    <property type="match status" value="1"/>
</dbReference>
<comment type="caution">
    <text evidence="3">The sequence shown here is derived from an EMBL/GenBank/DDBJ whole genome shotgun (WGS) entry which is preliminary data.</text>
</comment>
<feature type="domain" description="B box-type" evidence="2">
    <location>
        <begin position="105"/>
        <end position="146"/>
    </location>
</feature>
<dbReference type="SUPFAM" id="SSF101898">
    <property type="entry name" value="NHL repeat"/>
    <property type="match status" value="1"/>
</dbReference>
<dbReference type="InterPro" id="IPR000315">
    <property type="entry name" value="Znf_B-box"/>
</dbReference>
<sequence>MTFHLFVMPNSICLVINHNYLTMLLNTLRQIIISWWRIEQKKQSFQKTDRTNLHFKIPCSIESAGSMCSYQLYWIKNSKYEIRKVDMEESAAEPIQSPVILDKKCEQCEVYTITFKCLNCKRMICDNCEETHIESKVSKDHKVFCLNSAEIDQSGETEKKCTSHTNKDLQMFCRSCQVPICQDCIDSSSHHNHPIDKIEIVIDNKLTQLSKLITQSKEKSSQYEDLIKTIDKNQHDFSLAVSRRIDEAKARNTEVKYKNDKITLDFVIKLQNLDTENRKSITELKERVDGERSDLNHLIKQCEGNQRNRNIKIVQFVTTMQQELDKYRPYDLLDSVSPPSLITHHVDDQELTYLFGHLDTKNIITINQPLSLNRNNKPTNQFRKVNTVRQFYSRMKHVVTTGNNQAWLWCRGSRDLSLVTSNGKVKHNINTEFDLCDASVSSSGEILVTEWGGKKVKKLTTNNTFTDIYTASDFYQTRGITITDTDKVFVGLCKYNDSKIVEITTSGKHIRTIQRDTVGNKLLFSWPNCIRININGDIIVSDNYSKVVAVNTSGRKRFIYGGKDRKQQKSWNPWYVVTDKYGQIIISDYRNAVLHMLDQDGNLIQYLSTMDHLYRHPTGMAIDNLGRLW</sequence>
<dbReference type="PANTHER" id="PTHR25462">
    <property type="entry name" value="BONUS, ISOFORM C-RELATED"/>
    <property type="match status" value="1"/>
</dbReference>
<protein>
    <recommendedName>
        <fullName evidence="2">B box-type domain-containing protein</fullName>
    </recommendedName>
</protein>
<dbReference type="PANTHER" id="PTHR25462:SF291">
    <property type="entry name" value="E3 UBIQUITIN-PROTEIN LIGASE TRIM45"/>
    <property type="match status" value="1"/>
</dbReference>
<gene>
    <name evidence="3" type="ORF">KUTeg_008500</name>
</gene>
<organism evidence="3 4">
    <name type="scientific">Tegillarca granosa</name>
    <name type="common">Malaysian cockle</name>
    <name type="synonym">Anadara granosa</name>
    <dbReference type="NCBI Taxonomy" id="220873"/>
    <lineage>
        <taxon>Eukaryota</taxon>
        <taxon>Metazoa</taxon>
        <taxon>Spiralia</taxon>
        <taxon>Lophotrochozoa</taxon>
        <taxon>Mollusca</taxon>
        <taxon>Bivalvia</taxon>
        <taxon>Autobranchia</taxon>
        <taxon>Pteriomorphia</taxon>
        <taxon>Arcoida</taxon>
        <taxon>Arcoidea</taxon>
        <taxon>Arcidae</taxon>
        <taxon>Tegillarca</taxon>
    </lineage>
</organism>
<keyword evidence="1" id="KW-0863">Zinc-finger</keyword>
<dbReference type="PROSITE" id="PS50119">
    <property type="entry name" value="ZF_BBOX"/>
    <property type="match status" value="2"/>
</dbReference>
<dbReference type="SUPFAM" id="SSF57845">
    <property type="entry name" value="B-box zinc-binding domain"/>
    <property type="match status" value="1"/>
</dbReference>
<dbReference type="SMART" id="SM00336">
    <property type="entry name" value="BBOX"/>
    <property type="match status" value="2"/>
</dbReference>
<dbReference type="EMBL" id="JARBDR010000342">
    <property type="protein sequence ID" value="KAJ8313939.1"/>
    <property type="molecule type" value="Genomic_DNA"/>
</dbReference>
<evidence type="ECO:0000313" key="4">
    <source>
        <dbReference type="Proteomes" id="UP001217089"/>
    </source>
</evidence>
<evidence type="ECO:0000313" key="3">
    <source>
        <dbReference type="EMBL" id="KAJ8313939.1"/>
    </source>
</evidence>
<feature type="domain" description="B box-type" evidence="2">
    <location>
        <begin position="156"/>
        <end position="198"/>
    </location>
</feature>
<accession>A0ABQ9F9A1</accession>
<evidence type="ECO:0000259" key="2">
    <source>
        <dbReference type="PROSITE" id="PS50119"/>
    </source>
</evidence>
<dbReference type="Gene3D" id="3.30.160.60">
    <property type="entry name" value="Classic Zinc Finger"/>
    <property type="match status" value="1"/>
</dbReference>
<dbReference type="CDD" id="cd19757">
    <property type="entry name" value="Bbox1"/>
    <property type="match status" value="1"/>
</dbReference>
<dbReference type="CDD" id="cd19756">
    <property type="entry name" value="Bbox2"/>
    <property type="match status" value="1"/>
</dbReference>
<evidence type="ECO:0000256" key="1">
    <source>
        <dbReference type="PROSITE-ProRule" id="PRU00024"/>
    </source>
</evidence>
<feature type="non-terminal residue" evidence="3">
    <location>
        <position position="629"/>
    </location>
</feature>
<dbReference type="InterPro" id="IPR011042">
    <property type="entry name" value="6-blade_b-propeller_TolB-like"/>
</dbReference>
<name>A0ABQ9F9A1_TEGGR</name>
<keyword evidence="1" id="KW-0862">Zinc</keyword>
<dbReference type="InterPro" id="IPR047153">
    <property type="entry name" value="TRIM45/56/19-like"/>
</dbReference>
<reference evidence="3 4" key="1">
    <citation type="submission" date="2022-12" db="EMBL/GenBank/DDBJ databases">
        <title>Chromosome-level genome of Tegillarca granosa.</title>
        <authorList>
            <person name="Kim J."/>
        </authorList>
    </citation>
    <scope>NUCLEOTIDE SEQUENCE [LARGE SCALE GENOMIC DNA]</scope>
    <source>
        <strain evidence="3">Teg-2019</strain>
        <tissue evidence="3">Adductor muscle</tissue>
    </source>
</reference>
<dbReference type="Proteomes" id="UP001217089">
    <property type="component" value="Unassembled WGS sequence"/>
</dbReference>